<evidence type="ECO:0000256" key="15">
    <source>
        <dbReference type="SAM" id="MobiDB-lite"/>
    </source>
</evidence>
<feature type="transmembrane region" description="Helical" evidence="16">
    <location>
        <begin position="59"/>
        <end position="82"/>
    </location>
</feature>
<dbReference type="InterPro" id="IPR052214">
    <property type="entry name" value="DAG_Lipase-Related"/>
</dbReference>
<evidence type="ECO:0000256" key="12">
    <source>
        <dbReference type="ARBA" id="ARBA00023136"/>
    </source>
</evidence>
<evidence type="ECO:0000313" key="19">
    <source>
        <dbReference type="Proteomes" id="UP000053237"/>
    </source>
</evidence>
<dbReference type="AlphaFoldDB" id="A0A024G7J7"/>
<evidence type="ECO:0000256" key="5">
    <source>
        <dbReference type="ARBA" id="ARBA00022692"/>
    </source>
</evidence>
<evidence type="ECO:0000256" key="11">
    <source>
        <dbReference type="ARBA" id="ARBA00023098"/>
    </source>
</evidence>
<dbReference type="Pfam" id="PF01764">
    <property type="entry name" value="Lipase_3"/>
    <property type="match status" value="1"/>
</dbReference>
<gene>
    <name evidence="18" type="ORF">BN9_034280</name>
</gene>
<keyword evidence="11" id="KW-0443">Lipid metabolism</keyword>
<feature type="compositionally biased region" description="Basic and acidic residues" evidence="15">
    <location>
        <begin position="905"/>
        <end position="921"/>
    </location>
</feature>
<comment type="cofactor">
    <cofactor evidence="1">
        <name>Ca(2+)</name>
        <dbReference type="ChEBI" id="CHEBI:29108"/>
    </cofactor>
</comment>
<evidence type="ECO:0000256" key="10">
    <source>
        <dbReference type="ARBA" id="ARBA00022989"/>
    </source>
</evidence>
<keyword evidence="7" id="KW-0378">Hydrolase</keyword>
<dbReference type="InParanoid" id="A0A024G7J7"/>
<dbReference type="Proteomes" id="UP000053237">
    <property type="component" value="Unassembled WGS sequence"/>
</dbReference>
<proteinExistence type="predicted"/>
<feature type="transmembrane region" description="Helical" evidence="16">
    <location>
        <begin position="20"/>
        <end position="39"/>
    </location>
</feature>
<name>A0A024G7J7_9STRA</name>
<dbReference type="PANTHER" id="PTHR45792:SF8">
    <property type="entry name" value="DIACYLGLYCEROL LIPASE-ALPHA"/>
    <property type="match status" value="1"/>
</dbReference>
<keyword evidence="5 16" id="KW-0812">Transmembrane</keyword>
<dbReference type="GO" id="GO:0016042">
    <property type="term" value="P:lipid catabolic process"/>
    <property type="evidence" value="ECO:0007669"/>
    <property type="project" value="UniProtKB-KW"/>
</dbReference>
<dbReference type="EC" id="3.1.1.116" evidence="14"/>
<organism evidence="18 19">
    <name type="scientific">Albugo candida</name>
    <dbReference type="NCBI Taxonomy" id="65357"/>
    <lineage>
        <taxon>Eukaryota</taxon>
        <taxon>Sar</taxon>
        <taxon>Stramenopiles</taxon>
        <taxon>Oomycota</taxon>
        <taxon>Peronosporomycetes</taxon>
        <taxon>Albuginales</taxon>
        <taxon>Albuginaceae</taxon>
        <taxon>Albugo</taxon>
    </lineage>
</organism>
<dbReference type="OrthoDB" id="438440at2759"/>
<evidence type="ECO:0000259" key="17">
    <source>
        <dbReference type="Pfam" id="PF01764"/>
    </source>
</evidence>
<evidence type="ECO:0000256" key="4">
    <source>
        <dbReference type="ARBA" id="ARBA00022553"/>
    </source>
</evidence>
<dbReference type="CDD" id="cd00519">
    <property type="entry name" value="Lipase_3"/>
    <property type="match status" value="1"/>
</dbReference>
<evidence type="ECO:0000256" key="6">
    <source>
        <dbReference type="ARBA" id="ARBA00022723"/>
    </source>
</evidence>
<evidence type="ECO:0000256" key="13">
    <source>
        <dbReference type="ARBA" id="ARBA00024531"/>
    </source>
</evidence>
<dbReference type="GO" id="GO:0016298">
    <property type="term" value="F:lipase activity"/>
    <property type="evidence" value="ECO:0007669"/>
    <property type="project" value="TreeGrafter"/>
</dbReference>
<dbReference type="EMBL" id="CAIX01000037">
    <property type="protein sequence ID" value="CCI42644.1"/>
    <property type="molecule type" value="Genomic_DNA"/>
</dbReference>
<keyword evidence="19" id="KW-1185">Reference proteome</keyword>
<comment type="caution">
    <text evidence="18">The sequence shown here is derived from an EMBL/GenBank/DDBJ whole genome shotgun (WGS) entry which is preliminary data.</text>
</comment>
<keyword evidence="12 16" id="KW-0472">Membrane</keyword>
<keyword evidence="4" id="KW-0597">Phosphoprotein</keyword>
<dbReference type="InterPro" id="IPR029058">
    <property type="entry name" value="AB_hydrolase_fold"/>
</dbReference>
<evidence type="ECO:0000256" key="8">
    <source>
        <dbReference type="ARBA" id="ARBA00022837"/>
    </source>
</evidence>
<evidence type="ECO:0000256" key="9">
    <source>
        <dbReference type="ARBA" id="ARBA00022963"/>
    </source>
</evidence>
<accession>A0A024G7J7</accession>
<evidence type="ECO:0000256" key="16">
    <source>
        <dbReference type="SAM" id="Phobius"/>
    </source>
</evidence>
<dbReference type="PANTHER" id="PTHR45792">
    <property type="entry name" value="DIACYLGLYCEROL LIPASE HOMOLOG-RELATED"/>
    <property type="match status" value="1"/>
</dbReference>
<evidence type="ECO:0000256" key="1">
    <source>
        <dbReference type="ARBA" id="ARBA00001913"/>
    </source>
</evidence>
<dbReference type="InterPro" id="IPR002921">
    <property type="entry name" value="Fungal_lipase-type"/>
</dbReference>
<comment type="subcellular location">
    <subcellularLocation>
        <location evidence="2">Cell membrane</location>
        <topology evidence="2">Multi-pass membrane protein</topology>
    </subcellularLocation>
</comment>
<feature type="region of interest" description="Disordered" evidence="15">
    <location>
        <begin position="897"/>
        <end position="921"/>
    </location>
</feature>
<evidence type="ECO:0000256" key="2">
    <source>
        <dbReference type="ARBA" id="ARBA00004651"/>
    </source>
</evidence>
<keyword evidence="9" id="KW-0442">Lipid degradation</keyword>
<dbReference type="GO" id="GO:0046872">
    <property type="term" value="F:metal ion binding"/>
    <property type="evidence" value="ECO:0007669"/>
    <property type="project" value="UniProtKB-KW"/>
</dbReference>
<keyword evidence="6" id="KW-0479">Metal-binding</keyword>
<keyword evidence="3" id="KW-1003">Cell membrane</keyword>
<dbReference type="GO" id="GO:0005886">
    <property type="term" value="C:plasma membrane"/>
    <property type="evidence" value="ECO:0007669"/>
    <property type="project" value="UniProtKB-SubCell"/>
</dbReference>
<evidence type="ECO:0000256" key="7">
    <source>
        <dbReference type="ARBA" id="ARBA00022801"/>
    </source>
</evidence>
<feature type="region of interest" description="Disordered" evidence="15">
    <location>
        <begin position="704"/>
        <end position="752"/>
    </location>
</feature>
<protein>
    <recommendedName>
        <fullName evidence="14">sn-1-specific diacylglycerol lipase</fullName>
        <ecNumber evidence="14">3.1.1.116</ecNumber>
    </recommendedName>
</protein>
<evidence type="ECO:0000256" key="3">
    <source>
        <dbReference type="ARBA" id="ARBA00022475"/>
    </source>
</evidence>
<feature type="domain" description="Fungal lipase-type" evidence="17">
    <location>
        <begin position="526"/>
        <end position="594"/>
    </location>
</feature>
<comment type="catalytic activity">
    <reaction evidence="13">
        <text>a 1,2-diacyl-sn-glycerol + H2O = a 2-acylglycerol + a fatty acid + H(+)</text>
        <dbReference type="Rhea" id="RHEA:33275"/>
        <dbReference type="ChEBI" id="CHEBI:15377"/>
        <dbReference type="ChEBI" id="CHEBI:15378"/>
        <dbReference type="ChEBI" id="CHEBI:17389"/>
        <dbReference type="ChEBI" id="CHEBI:17815"/>
        <dbReference type="ChEBI" id="CHEBI:28868"/>
        <dbReference type="EC" id="3.1.1.116"/>
    </reaction>
    <physiologicalReaction direction="left-to-right" evidence="13">
        <dbReference type="Rhea" id="RHEA:33276"/>
    </physiologicalReaction>
</comment>
<feature type="transmembrane region" description="Helical" evidence="16">
    <location>
        <begin position="94"/>
        <end position="113"/>
    </location>
</feature>
<reference evidence="18 19" key="1">
    <citation type="submission" date="2012-05" db="EMBL/GenBank/DDBJ databases">
        <title>Recombination and specialization in a pathogen metapopulation.</title>
        <authorList>
            <person name="Gardiner A."/>
            <person name="Kemen E."/>
            <person name="Schultz-Larsen T."/>
            <person name="MacLean D."/>
            <person name="Van Oosterhout C."/>
            <person name="Jones J.D.G."/>
        </authorList>
    </citation>
    <scope>NUCLEOTIDE SEQUENCE [LARGE SCALE GENOMIC DNA]</scope>
    <source>
        <strain evidence="18 19">Ac Nc2</strain>
    </source>
</reference>
<keyword evidence="8" id="KW-0106">Calcium</keyword>
<sequence>MRDTVHRSLKRVVLSPRAYLLPYMIVLFLHHLPIILAFATLDRPAGFSSCENLENLFQWLDVSFALHVAMVVLILTSLTATLYMRVYRSWYPEIYVILLLVVLYTVNLVWAIYGITLPSYTYQCFLVLIDIEDQNRAKKAYNAAQSICGFQDFDLVWTILTLSLLVLTSYCCGVHTSESMNKAEERWKKRCLWAFYLFTCQRSSKVNNETESVDYDVFKSLGVMLGRFLVLRYNENEFVGFSCNDFLFTLNLVAKSQRQERLDQIYPEPIPTNLSSPQLGPTNEMLPFDEALEDELDRAQRISNASRPEENQLPPYTKDFRFHPSIEESRLREVARYGKFAIGIYGWPMYCMYNPFRWIKLLSCRRNPKQQLHSFVSQVIENDNAIQANRGSFVRYTGIPDSRLIYLNCDNFVFRSPYAIVKDTDRRELIISIRGSLSFHDFLTNGLAEIICMDSNELPVDVPNPSTTMTHFGMLQTARKIIQALKSGKQKALFWDFAMRYCGYQEGDPDPYRPNDQTRKESDWDSWRIVVCGHSMGAGVAGIVALVLKRYFPKSVKAFLYAPPMLFDSATAEWSKQFITTCIYGDDLVPRLSIASFIRLEQEMHFHYHHVAHERLFRVKFSKKYKLVKYPKAFDQKKKDRKQRARSIQASVVKKSFEPLPRFNPRHFFHGSRTSLLDSQSSIDGTCISSDDFYSAARLSVTGSATQERRVRNPTLGNMYAQSSYTEVEVSTKEEKQNSNSSKSVPNTSPEVVVDDTTLSDIPCTRAPWSKLMPFFAISNEVDKTPLPEVDVPGEIVHVRTRAHARRCRCAVIRGEERIEYKIVDASAFRRIWVTPRALQDHMFHHYDSTLNRLLQTYTESKRSSDSLHSHSNGHFRAPNEMSNSWRSIIEQEIQEGRSPVPFSEMRDQGKDSYDRSVHMV</sequence>
<evidence type="ECO:0000313" key="18">
    <source>
        <dbReference type="EMBL" id="CCI42644.1"/>
    </source>
</evidence>
<evidence type="ECO:0000256" key="14">
    <source>
        <dbReference type="ARBA" id="ARBA00026104"/>
    </source>
</evidence>
<dbReference type="Gene3D" id="3.40.50.1820">
    <property type="entry name" value="alpha/beta hydrolase"/>
    <property type="match status" value="1"/>
</dbReference>
<keyword evidence="10 16" id="KW-1133">Transmembrane helix</keyword>
<dbReference type="SUPFAM" id="SSF53474">
    <property type="entry name" value="alpha/beta-Hydrolases"/>
    <property type="match status" value="1"/>
</dbReference>